<dbReference type="PANTHER" id="PTHR12215">
    <property type="entry name" value="PHOSPHOPANTETHEINE TRANSFERASE"/>
    <property type="match status" value="1"/>
</dbReference>
<dbReference type="PANTHER" id="PTHR12215:SF10">
    <property type="entry name" value="L-AMINOADIPATE-SEMIALDEHYDE DEHYDROGENASE-PHOSPHOPANTETHEINYL TRANSFERASE"/>
    <property type="match status" value="1"/>
</dbReference>
<evidence type="ECO:0000313" key="5">
    <source>
        <dbReference type="Proteomes" id="UP000291822"/>
    </source>
</evidence>
<proteinExistence type="inferred from homology"/>
<dbReference type="GO" id="GO:0008897">
    <property type="term" value="F:holo-[acyl-carrier-protein] synthase activity"/>
    <property type="evidence" value="ECO:0007669"/>
    <property type="project" value="InterPro"/>
</dbReference>
<dbReference type="InterPro" id="IPR008278">
    <property type="entry name" value="4-PPantetheinyl_Trfase_dom"/>
</dbReference>
<dbReference type="GO" id="GO:0005829">
    <property type="term" value="C:cytosol"/>
    <property type="evidence" value="ECO:0007669"/>
    <property type="project" value="TreeGrafter"/>
</dbReference>
<dbReference type="GO" id="GO:0019878">
    <property type="term" value="P:lysine biosynthetic process via aminoadipic acid"/>
    <property type="evidence" value="ECO:0007669"/>
    <property type="project" value="TreeGrafter"/>
</dbReference>
<dbReference type="RefSeq" id="WP_131152958.1">
    <property type="nucleotide sequence ID" value="NZ_SJTG01000004.1"/>
</dbReference>
<evidence type="ECO:0000259" key="3">
    <source>
        <dbReference type="Pfam" id="PF01648"/>
    </source>
</evidence>
<keyword evidence="2 4" id="KW-0808">Transferase</keyword>
<feature type="domain" description="4'-phosphopantetheinyl transferase" evidence="3">
    <location>
        <begin position="94"/>
        <end position="195"/>
    </location>
</feature>
<protein>
    <submittedName>
        <fullName evidence="4">4'-phosphopantetheinyl transferase superfamily protein</fullName>
    </submittedName>
</protein>
<dbReference type="Proteomes" id="UP000291822">
    <property type="component" value="Unassembled WGS sequence"/>
</dbReference>
<gene>
    <name evidence="4" type="ORF">EZM97_28665</name>
</gene>
<evidence type="ECO:0000313" key="4">
    <source>
        <dbReference type="EMBL" id="TCI08590.1"/>
    </source>
</evidence>
<comment type="similarity">
    <text evidence="1">Belongs to the P-Pant transferase superfamily. Gsp/Sfp/HetI/AcpT family.</text>
</comment>
<dbReference type="SUPFAM" id="SSF56214">
    <property type="entry name" value="4'-phosphopantetheinyl transferase"/>
    <property type="match status" value="2"/>
</dbReference>
<evidence type="ECO:0000256" key="2">
    <source>
        <dbReference type="ARBA" id="ARBA00022679"/>
    </source>
</evidence>
<evidence type="ECO:0000256" key="1">
    <source>
        <dbReference type="ARBA" id="ARBA00010990"/>
    </source>
</evidence>
<dbReference type="AlphaFoldDB" id="A0A4R0YJE3"/>
<sequence length="215" mass="24257">MTTTYDQDPTKVAEHLRDDEVHVWRLAYQHQEGREPFQALLGCYLGLSPAEVQLELGEFGKPRLSSVHVGDLHFNWSHSIDQALFAVARGIEPGVDLEKLRPRPRAMAIADRYFSPDEAQVLAAVPESERDAVFLQLWTAKEAVLKATGRGLAFGLHRLSIEWGHRHLALRLLEGEDVAEWQLHRLPLDDGHVASLAWRGEPRVIEMRALAPLAQ</sequence>
<reference evidence="4 5" key="1">
    <citation type="submission" date="2019-02" db="EMBL/GenBank/DDBJ databases">
        <title>Dyella amyloliquefaciens sp. nov., isolated from forest soil.</title>
        <authorList>
            <person name="Gao Z.-H."/>
            <person name="Qiu L.-H."/>
        </authorList>
    </citation>
    <scope>NUCLEOTIDE SEQUENCE [LARGE SCALE GENOMIC DNA]</scope>
    <source>
        <strain evidence="4 5">KACC 12747</strain>
    </source>
</reference>
<organism evidence="4 5">
    <name type="scientific">Dyella soli</name>
    <dbReference type="NCBI Taxonomy" id="522319"/>
    <lineage>
        <taxon>Bacteria</taxon>
        <taxon>Pseudomonadati</taxon>
        <taxon>Pseudomonadota</taxon>
        <taxon>Gammaproteobacteria</taxon>
        <taxon>Lysobacterales</taxon>
        <taxon>Rhodanobacteraceae</taxon>
        <taxon>Dyella</taxon>
    </lineage>
</organism>
<name>A0A4R0YJE3_9GAMM</name>
<comment type="caution">
    <text evidence="4">The sequence shown here is derived from an EMBL/GenBank/DDBJ whole genome shotgun (WGS) entry which is preliminary data.</text>
</comment>
<dbReference type="InterPro" id="IPR050559">
    <property type="entry name" value="P-Pant_transferase_sf"/>
</dbReference>
<dbReference type="GO" id="GO:0000287">
    <property type="term" value="F:magnesium ion binding"/>
    <property type="evidence" value="ECO:0007669"/>
    <property type="project" value="InterPro"/>
</dbReference>
<accession>A0A4R0YJE3</accession>
<dbReference type="Gene3D" id="3.90.470.20">
    <property type="entry name" value="4'-phosphopantetheinyl transferase domain"/>
    <property type="match status" value="1"/>
</dbReference>
<dbReference type="EMBL" id="SJTG01000004">
    <property type="protein sequence ID" value="TCI08590.1"/>
    <property type="molecule type" value="Genomic_DNA"/>
</dbReference>
<dbReference type="Pfam" id="PF01648">
    <property type="entry name" value="ACPS"/>
    <property type="match status" value="1"/>
</dbReference>
<dbReference type="InterPro" id="IPR037143">
    <property type="entry name" value="4-PPantetheinyl_Trfase_dom_sf"/>
</dbReference>
<keyword evidence="5" id="KW-1185">Reference proteome</keyword>